<accession>A0A4R1BIH4</accession>
<dbReference type="Gene3D" id="3.40.50.720">
    <property type="entry name" value="NAD(P)-binding Rossmann-like Domain"/>
    <property type="match status" value="1"/>
</dbReference>
<dbReference type="Pfam" id="PF00106">
    <property type="entry name" value="adh_short"/>
    <property type="match status" value="1"/>
</dbReference>
<comment type="similarity">
    <text evidence="1 3">Belongs to the short-chain dehydrogenases/reductases (SDR) family.</text>
</comment>
<dbReference type="PRINTS" id="PR00081">
    <property type="entry name" value="GDHRDH"/>
</dbReference>
<sequence>MATQSSRKYALITGGTSDIGYELARLFAKDGYNLIIVARTISDLYKRAHALEEDFGVNVLSVAKDLFQPNAPFELYEDIKGRGLVIDALVNDAGQVQYGLFAESNIHRQLDIIQLNVSALTALTYLFLQGMIARNSGKILNLASIASQMPAPRLAVYHATKAYVRSFTEALRFELADTAIHVTALQPGATETDFFNKADTNDSRILDGGLSDPAQVAADGYRALLADKDKGISGAKNKLMAGIGNILPEDRVADQMKKMQEPKQDG</sequence>
<proteinExistence type="inferred from homology"/>
<reference evidence="4 5" key="1">
    <citation type="submission" date="2019-03" db="EMBL/GenBank/DDBJ databases">
        <authorList>
            <person name="Kim M.K.M."/>
        </authorList>
    </citation>
    <scope>NUCLEOTIDE SEQUENCE [LARGE SCALE GENOMIC DNA]</scope>
    <source>
        <strain evidence="4 5">17J68-12</strain>
    </source>
</reference>
<dbReference type="Proteomes" id="UP000295334">
    <property type="component" value="Unassembled WGS sequence"/>
</dbReference>
<dbReference type="AlphaFoldDB" id="A0A4R1BIH4"/>
<evidence type="ECO:0000313" key="5">
    <source>
        <dbReference type="Proteomes" id="UP000295334"/>
    </source>
</evidence>
<dbReference type="InterPro" id="IPR002347">
    <property type="entry name" value="SDR_fam"/>
</dbReference>
<dbReference type="RefSeq" id="WP_131448321.1">
    <property type="nucleotide sequence ID" value="NZ_SJZI01000009.1"/>
</dbReference>
<evidence type="ECO:0000256" key="3">
    <source>
        <dbReference type="RuleBase" id="RU000363"/>
    </source>
</evidence>
<keyword evidence="5" id="KW-1185">Reference proteome</keyword>
<dbReference type="PANTHER" id="PTHR42901:SF1">
    <property type="entry name" value="ALCOHOL DEHYDROGENASE"/>
    <property type="match status" value="1"/>
</dbReference>
<dbReference type="OrthoDB" id="9808814at2"/>
<gene>
    <name evidence="4" type="ORF">EPD60_07175</name>
</gene>
<evidence type="ECO:0000256" key="2">
    <source>
        <dbReference type="ARBA" id="ARBA00023002"/>
    </source>
</evidence>
<comment type="caution">
    <text evidence="4">The sequence shown here is derived from an EMBL/GenBank/DDBJ whole genome shotgun (WGS) entry which is preliminary data.</text>
</comment>
<dbReference type="EMBL" id="SJZI01000009">
    <property type="protein sequence ID" value="TCJ17086.1"/>
    <property type="molecule type" value="Genomic_DNA"/>
</dbReference>
<evidence type="ECO:0000313" key="4">
    <source>
        <dbReference type="EMBL" id="TCJ17086.1"/>
    </source>
</evidence>
<dbReference type="PIRSF" id="PIRSF000126">
    <property type="entry name" value="11-beta-HSD1"/>
    <property type="match status" value="1"/>
</dbReference>
<dbReference type="SUPFAM" id="SSF51735">
    <property type="entry name" value="NAD(P)-binding Rossmann-fold domains"/>
    <property type="match status" value="1"/>
</dbReference>
<name>A0A4R1BIH4_9BACT</name>
<dbReference type="GO" id="GO:0016491">
    <property type="term" value="F:oxidoreductase activity"/>
    <property type="evidence" value="ECO:0007669"/>
    <property type="project" value="UniProtKB-KW"/>
</dbReference>
<evidence type="ECO:0000256" key="1">
    <source>
        <dbReference type="ARBA" id="ARBA00006484"/>
    </source>
</evidence>
<dbReference type="PRINTS" id="PR00080">
    <property type="entry name" value="SDRFAMILY"/>
</dbReference>
<dbReference type="InterPro" id="IPR036291">
    <property type="entry name" value="NAD(P)-bd_dom_sf"/>
</dbReference>
<protein>
    <submittedName>
        <fullName evidence="4">SDR family oxidoreductase</fullName>
    </submittedName>
</protein>
<organism evidence="4 5">
    <name type="scientific">Flaviaesturariibacter flavus</name>
    <dbReference type="NCBI Taxonomy" id="2502780"/>
    <lineage>
        <taxon>Bacteria</taxon>
        <taxon>Pseudomonadati</taxon>
        <taxon>Bacteroidota</taxon>
        <taxon>Chitinophagia</taxon>
        <taxon>Chitinophagales</taxon>
        <taxon>Chitinophagaceae</taxon>
        <taxon>Flaviaestuariibacter</taxon>
    </lineage>
</organism>
<keyword evidence="2" id="KW-0560">Oxidoreductase</keyword>
<dbReference type="CDD" id="cd05233">
    <property type="entry name" value="SDR_c"/>
    <property type="match status" value="1"/>
</dbReference>
<dbReference type="PANTHER" id="PTHR42901">
    <property type="entry name" value="ALCOHOL DEHYDROGENASE"/>
    <property type="match status" value="1"/>
</dbReference>